<feature type="compositionally biased region" description="Basic and acidic residues" evidence="8">
    <location>
        <begin position="1"/>
        <end position="10"/>
    </location>
</feature>
<evidence type="ECO:0000256" key="2">
    <source>
        <dbReference type="ARBA" id="ARBA00022679"/>
    </source>
</evidence>
<evidence type="ECO:0000256" key="5">
    <source>
        <dbReference type="ARBA" id="ARBA00022932"/>
    </source>
</evidence>
<dbReference type="Gene3D" id="1.20.272.10">
    <property type="match status" value="1"/>
</dbReference>
<dbReference type="SUPFAM" id="SSF52540">
    <property type="entry name" value="P-loop containing nucleoside triphosphate hydrolases"/>
    <property type="match status" value="1"/>
</dbReference>
<dbReference type="NCBIfam" id="TIGR01128">
    <property type="entry name" value="holA"/>
    <property type="match status" value="1"/>
</dbReference>
<dbReference type="PANTHER" id="PTHR34388">
    <property type="entry name" value="DNA POLYMERASE III SUBUNIT DELTA"/>
    <property type="match status" value="1"/>
</dbReference>
<dbReference type="InterPro" id="IPR008921">
    <property type="entry name" value="DNA_pol3_clamp-load_cplx_C"/>
</dbReference>
<dbReference type="Proteomes" id="UP000199639">
    <property type="component" value="Unassembled WGS sequence"/>
</dbReference>
<dbReference type="AlphaFoldDB" id="A0A5E9FXL5"/>
<evidence type="ECO:0000256" key="3">
    <source>
        <dbReference type="ARBA" id="ARBA00022695"/>
    </source>
</evidence>
<proteinExistence type="inferred from homology"/>
<evidence type="ECO:0000259" key="9">
    <source>
        <dbReference type="Pfam" id="PF21694"/>
    </source>
</evidence>
<comment type="similarity">
    <text evidence="6">Belongs to the DNA polymerase HolA subunit family.</text>
</comment>
<evidence type="ECO:0000256" key="8">
    <source>
        <dbReference type="SAM" id="MobiDB-lite"/>
    </source>
</evidence>
<feature type="domain" description="DNA polymerase III delta subunit-like C-terminal" evidence="9">
    <location>
        <begin position="240"/>
        <end position="354"/>
    </location>
</feature>
<comment type="catalytic activity">
    <reaction evidence="7">
        <text>DNA(n) + a 2'-deoxyribonucleoside 5'-triphosphate = DNA(n+1) + diphosphate</text>
        <dbReference type="Rhea" id="RHEA:22508"/>
        <dbReference type="Rhea" id="RHEA-COMP:17339"/>
        <dbReference type="Rhea" id="RHEA-COMP:17340"/>
        <dbReference type="ChEBI" id="CHEBI:33019"/>
        <dbReference type="ChEBI" id="CHEBI:61560"/>
        <dbReference type="ChEBI" id="CHEBI:173112"/>
        <dbReference type="EC" id="2.7.7.7"/>
    </reaction>
</comment>
<dbReference type="Gene3D" id="3.40.50.300">
    <property type="entry name" value="P-loop containing nucleotide triphosphate hydrolases"/>
    <property type="match status" value="1"/>
</dbReference>
<evidence type="ECO:0000256" key="7">
    <source>
        <dbReference type="ARBA" id="ARBA00049244"/>
    </source>
</evidence>
<dbReference type="GO" id="GO:0003887">
    <property type="term" value="F:DNA-directed DNA polymerase activity"/>
    <property type="evidence" value="ECO:0007669"/>
    <property type="project" value="UniProtKB-KW"/>
</dbReference>
<accession>A0A5E9FXL5</accession>
<dbReference type="InterPro" id="IPR048466">
    <property type="entry name" value="DNA_pol3_delta-like_C"/>
</dbReference>
<keyword evidence="5" id="KW-0239">DNA-directed DNA polymerase</keyword>
<gene>
    <name evidence="10" type="ORF">SAMN05216368_103341</name>
</gene>
<sequence length="363" mass="39014">MVDSRTKPKEIALAARPATTGSRSGKAAPARPNKGTVIPQLGWHQVRPAPIVLVSGTETFLAERSIRQLRDFLKLEDPSLEISDVQADSYAPGELLTLASPSLFGEPRLIRVSNVEKCSDTFMAEALDYLENPADDTYVVLRHGGGVRGKKLLDTIRSGLGGAIEIVCTELKKDTEKYEFATNEFKAAGKRVTASALRQLVAAFSDDLAELSAACQQLISDATSEVTETTVDRYYGGRVETNAFKVADWAIAGRNGEALVTLRHALSSGADPVPIVAAFAMKIRTMAKVFGARGGSAQLGAQFGLAPWQVERAQKDLRGWSDEGLARCILMLAETDAAVKGAGRDPVFALERLIGVIARRGEE</sequence>
<name>A0A5E9FXL5_9MICO</name>
<dbReference type="Pfam" id="PF21694">
    <property type="entry name" value="DNA_pol3_delta_C"/>
    <property type="match status" value="1"/>
</dbReference>
<reference evidence="10 11" key="1">
    <citation type="submission" date="2016-10" db="EMBL/GenBank/DDBJ databases">
        <authorList>
            <person name="Varghese N."/>
            <person name="Submissions S."/>
        </authorList>
    </citation>
    <scope>NUCLEOTIDE SEQUENCE [LARGE SCALE GENOMIC DNA]</scope>
    <source>
        <strain evidence="10 11">CGMCC 1.11215</strain>
    </source>
</reference>
<dbReference type="STRING" id="1424659.SAMN05216368_103341"/>
<dbReference type="GO" id="GO:0009360">
    <property type="term" value="C:DNA polymerase III complex"/>
    <property type="evidence" value="ECO:0007669"/>
    <property type="project" value="TreeGrafter"/>
</dbReference>
<keyword evidence="4" id="KW-0235">DNA replication</keyword>
<dbReference type="InterPro" id="IPR027417">
    <property type="entry name" value="P-loop_NTPase"/>
</dbReference>
<dbReference type="SUPFAM" id="SSF48019">
    <property type="entry name" value="post-AAA+ oligomerization domain-like"/>
    <property type="match status" value="1"/>
</dbReference>
<evidence type="ECO:0000313" key="11">
    <source>
        <dbReference type="Proteomes" id="UP000199639"/>
    </source>
</evidence>
<keyword evidence="2" id="KW-0808">Transferase</keyword>
<keyword evidence="3" id="KW-0548">Nucleotidyltransferase</keyword>
<feature type="region of interest" description="Disordered" evidence="8">
    <location>
        <begin position="1"/>
        <end position="33"/>
    </location>
</feature>
<evidence type="ECO:0000256" key="6">
    <source>
        <dbReference type="ARBA" id="ARBA00034754"/>
    </source>
</evidence>
<organism evidence="10 11">
    <name type="scientific">Cryobacterium flavum</name>
    <dbReference type="NCBI Taxonomy" id="1424659"/>
    <lineage>
        <taxon>Bacteria</taxon>
        <taxon>Bacillati</taxon>
        <taxon>Actinomycetota</taxon>
        <taxon>Actinomycetes</taxon>
        <taxon>Micrococcales</taxon>
        <taxon>Microbacteriaceae</taxon>
        <taxon>Cryobacterium</taxon>
    </lineage>
</organism>
<dbReference type="EC" id="2.7.7.7" evidence="1"/>
<evidence type="ECO:0000313" key="10">
    <source>
        <dbReference type="EMBL" id="SDN06596.1"/>
    </source>
</evidence>
<dbReference type="GO" id="GO:0003677">
    <property type="term" value="F:DNA binding"/>
    <property type="evidence" value="ECO:0007669"/>
    <property type="project" value="InterPro"/>
</dbReference>
<evidence type="ECO:0000256" key="1">
    <source>
        <dbReference type="ARBA" id="ARBA00012417"/>
    </source>
</evidence>
<evidence type="ECO:0000256" key="4">
    <source>
        <dbReference type="ARBA" id="ARBA00022705"/>
    </source>
</evidence>
<dbReference type="GO" id="GO:0006261">
    <property type="term" value="P:DNA-templated DNA replication"/>
    <property type="evidence" value="ECO:0007669"/>
    <property type="project" value="TreeGrafter"/>
</dbReference>
<protein>
    <recommendedName>
        <fullName evidence="1">DNA-directed DNA polymerase</fullName>
        <ecNumber evidence="1">2.7.7.7</ecNumber>
    </recommendedName>
</protein>
<dbReference type="PANTHER" id="PTHR34388:SF1">
    <property type="entry name" value="DNA POLYMERASE III SUBUNIT DELTA"/>
    <property type="match status" value="1"/>
</dbReference>
<dbReference type="InterPro" id="IPR005790">
    <property type="entry name" value="DNA_polIII_delta"/>
</dbReference>
<dbReference type="EMBL" id="FNIB01000003">
    <property type="protein sequence ID" value="SDN06596.1"/>
    <property type="molecule type" value="Genomic_DNA"/>
</dbReference>